<evidence type="ECO:0000313" key="2">
    <source>
        <dbReference type="EMBL" id="HIW80659.1"/>
    </source>
</evidence>
<proteinExistence type="predicted"/>
<keyword evidence="1" id="KW-0472">Membrane</keyword>
<reference evidence="2" key="2">
    <citation type="submission" date="2021-04" db="EMBL/GenBank/DDBJ databases">
        <authorList>
            <person name="Gilroy R."/>
        </authorList>
    </citation>
    <scope>NUCLEOTIDE SEQUENCE</scope>
    <source>
        <strain evidence="2">CHK195-6426</strain>
    </source>
</reference>
<accession>A0A9D1R3L9</accession>
<evidence type="ECO:0000313" key="3">
    <source>
        <dbReference type="Proteomes" id="UP000824265"/>
    </source>
</evidence>
<reference evidence="2" key="1">
    <citation type="journal article" date="2021" name="PeerJ">
        <title>Extensive microbial diversity within the chicken gut microbiome revealed by metagenomics and culture.</title>
        <authorList>
            <person name="Gilroy R."/>
            <person name="Ravi A."/>
            <person name="Getino M."/>
            <person name="Pursley I."/>
            <person name="Horton D.L."/>
            <person name="Alikhan N.F."/>
            <person name="Baker D."/>
            <person name="Gharbi K."/>
            <person name="Hall N."/>
            <person name="Watson M."/>
            <person name="Adriaenssens E.M."/>
            <person name="Foster-Nyarko E."/>
            <person name="Jarju S."/>
            <person name="Secka A."/>
            <person name="Antonio M."/>
            <person name="Oren A."/>
            <person name="Chaudhuri R.R."/>
            <person name="La Ragione R."/>
            <person name="Hildebrand F."/>
            <person name="Pallen M.J."/>
        </authorList>
    </citation>
    <scope>NUCLEOTIDE SEQUENCE</scope>
    <source>
        <strain evidence="2">CHK195-6426</strain>
    </source>
</reference>
<sequence length="193" mass="22887">MDEKRTLEERELISGGFLFCSKKDAELAETERKKIAYLEERMDYSNPEKIWQIYEKAVQERIFITPTGLSYLKKVQDYLMEQPEIPKDSLSPIPLLHTYDRELREKQNPARNRLRIPKPKKKKQAAFPISVILNILLLITVIAMFAITLDSDNPNVLNYERALTDRYASWEQELTEREQTLRERERALEIEEQ</sequence>
<protein>
    <submittedName>
        <fullName evidence="2">Uncharacterized protein</fullName>
    </submittedName>
</protein>
<dbReference type="EMBL" id="DXGH01000022">
    <property type="protein sequence ID" value="HIW80659.1"/>
    <property type="molecule type" value="Genomic_DNA"/>
</dbReference>
<comment type="caution">
    <text evidence="2">The sequence shown here is derived from an EMBL/GenBank/DDBJ whole genome shotgun (WGS) entry which is preliminary data.</text>
</comment>
<evidence type="ECO:0000256" key="1">
    <source>
        <dbReference type="SAM" id="Phobius"/>
    </source>
</evidence>
<keyword evidence="1" id="KW-0812">Transmembrane</keyword>
<name>A0A9D1R3L9_9FIRM</name>
<organism evidence="2 3">
    <name type="scientific">Candidatus Acetatifactor stercoripullorum</name>
    <dbReference type="NCBI Taxonomy" id="2838414"/>
    <lineage>
        <taxon>Bacteria</taxon>
        <taxon>Bacillati</taxon>
        <taxon>Bacillota</taxon>
        <taxon>Clostridia</taxon>
        <taxon>Lachnospirales</taxon>
        <taxon>Lachnospiraceae</taxon>
        <taxon>Acetatifactor</taxon>
    </lineage>
</organism>
<dbReference type="AlphaFoldDB" id="A0A9D1R3L9"/>
<gene>
    <name evidence="2" type="ORF">H9742_03885</name>
</gene>
<dbReference type="Proteomes" id="UP000824265">
    <property type="component" value="Unassembled WGS sequence"/>
</dbReference>
<feature type="transmembrane region" description="Helical" evidence="1">
    <location>
        <begin position="125"/>
        <end position="149"/>
    </location>
</feature>
<keyword evidence="1" id="KW-1133">Transmembrane helix</keyword>